<proteinExistence type="predicted"/>
<keyword evidence="1" id="KW-0472">Membrane</keyword>
<evidence type="ECO:0000313" key="2">
    <source>
        <dbReference type="EMBL" id="MQS51398.1"/>
    </source>
</evidence>
<accession>A0A5P0ZEE7</accession>
<dbReference type="AlphaFoldDB" id="A0A5P0ZEE7"/>
<name>A0A5P0ZEE7_9LACO</name>
<feature type="transmembrane region" description="Helical" evidence="1">
    <location>
        <begin position="282"/>
        <end position="300"/>
    </location>
</feature>
<protein>
    <submittedName>
        <fullName evidence="2">ABC transporter permease</fullName>
    </submittedName>
</protein>
<dbReference type="RefSeq" id="WP_153381415.1">
    <property type="nucleotide sequence ID" value="NZ_VDFM01000001.1"/>
</dbReference>
<dbReference type="InterPro" id="IPR010288">
    <property type="entry name" value="EcsB_ABC"/>
</dbReference>
<keyword evidence="1" id="KW-0812">Transmembrane</keyword>
<reference evidence="2 3" key="1">
    <citation type="journal article" date="2019" name="Syst. Appl. Microbiol.">
        <title>Polyphasic characterization of two novel Lactobacillus spp. isolated from blown salami packages: Description of Lactobacillus halodurans sp. nov. and Lactobacillus salsicarnum sp. nov.</title>
        <authorList>
            <person name="Schuster J.A."/>
            <person name="Klingl A."/>
            <person name="Vogel R.F."/>
            <person name="Ehrmann M.A."/>
        </authorList>
    </citation>
    <scope>NUCLEOTIDE SEQUENCE [LARGE SCALE GENOMIC DNA]</scope>
    <source>
        <strain evidence="2 3">TMW 1.2118</strain>
    </source>
</reference>
<feature type="transmembrane region" description="Helical" evidence="1">
    <location>
        <begin position="55"/>
        <end position="78"/>
    </location>
</feature>
<keyword evidence="1" id="KW-1133">Transmembrane helix</keyword>
<evidence type="ECO:0000256" key="1">
    <source>
        <dbReference type="SAM" id="Phobius"/>
    </source>
</evidence>
<comment type="caution">
    <text evidence="2">The sequence shown here is derived from an EMBL/GenBank/DDBJ whole genome shotgun (WGS) entry which is preliminary data.</text>
</comment>
<gene>
    <name evidence="2" type="ORF">FHL02_00025</name>
</gene>
<feature type="transmembrane region" description="Helical" evidence="1">
    <location>
        <begin position="375"/>
        <end position="395"/>
    </location>
</feature>
<dbReference type="GO" id="GO:0016020">
    <property type="term" value="C:membrane"/>
    <property type="evidence" value="ECO:0007669"/>
    <property type="project" value="InterPro"/>
</dbReference>
<feature type="transmembrane region" description="Helical" evidence="1">
    <location>
        <begin position="169"/>
        <end position="201"/>
    </location>
</feature>
<dbReference type="Proteomes" id="UP000380386">
    <property type="component" value="Unassembled WGS sequence"/>
</dbReference>
<organism evidence="2 3">
    <name type="scientific">Companilactobacillus mishanensis</name>
    <dbReference type="NCBI Taxonomy" id="2486008"/>
    <lineage>
        <taxon>Bacteria</taxon>
        <taxon>Bacillati</taxon>
        <taxon>Bacillota</taxon>
        <taxon>Bacilli</taxon>
        <taxon>Lactobacillales</taxon>
        <taxon>Lactobacillaceae</taxon>
        <taxon>Companilactobacillus</taxon>
    </lineage>
</organism>
<feature type="transmembrane region" description="Helical" evidence="1">
    <location>
        <begin position="306"/>
        <end position="325"/>
    </location>
</feature>
<feature type="transmembrane region" description="Helical" evidence="1">
    <location>
        <begin position="106"/>
        <end position="124"/>
    </location>
</feature>
<feature type="transmembrane region" description="Helical" evidence="1">
    <location>
        <begin position="351"/>
        <end position="369"/>
    </location>
</feature>
<feature type="transmembrane region" description="Helical" evidence="1">
    <location>
        <begin position="20"/>
        <end position="43"/>
    </location>
</feature>
<sequence length="409" mass="47499">MTGLWKERLRRHQLGQFKYLRLIFNDTFVLAFIVLLGALGFWYSNLLDTIHSELWFGKIIVVLILFVTVQSGHLATLLEDPDSTFLLVREKQFYQYFKSAENYSRAIPIVLLIVVSGVVSPFAFQAGSIPVFDMSMLALSTIFFKMNLLDVELLSIYNKGSISGVSLKLLLNIVYLIVMFISVYTSGIIAPIVTLIGWIYFAIQNKKQCESGQLQWQKAISDENQRMFRVKRFYNLFTDVPGVTSKIKRRKWLDWLFSSIKLESKNTYTYLFARGVVRNNEYLGLFLRLTILQIILMSFIDNFYISLIVEVLFIYLVGFQLKPYFKEVMQNLMQRLYPVGGKDKIASFTKISNVMLLIQWVVSIFPIIYKFGFSMNSLIIIIAGLAVILFLNYIYMPRQLKKYLDNGEF</sequence>
<dbReference type="Pfam" id="PF05975">
    <property type="entry name" value="EcsB"/>
    <property type="match status" value="1"/>
</dbReference>
<evidence type="ECO:0000313" key="3">
    <source>
        <dbReference type="Proteomes" id="UP000380386"/>
    </source>
</evidence>
<dbReference type="OrthoDB" id="2447941at2"/>
<dbReference type="EMBL" id="VDFM01000001">
    <property type="protein sequence ID" value="MQS51398.1"/>
    <property type="molecule type" value="Genomic_DNA"/>
</dbReference>
<dbReference type="PIRSF" id="PIRSF037259">
    <property type="entry name" value="EcsB_ABC"/>
    <property type="match status" value="1"/>
</dbReference>